<organism evidence="2 3">
    <name type="scientific">Candidatus Solincola sediminis</name>
    <dbReference type="NCBI Taxonomy" id="1797199"/>
    <lineage>
        <taxon>Bacteria</taxon>
        <taxon>Bacillati</taxon>
        <taxon>Actinomycetota</taxon>
        <taxon>Candidatus Geothermincolia</taxon>
        <taxon>Candidatus Geothermincolales</taxon>
        <taxon>Candidatus Geothermincolaceae</taxon>
        <taxon>Candidatus Solincola</taxon>
    </lineage>
</organism>
<comment type="caution">
    <text evidence="2">The sequence shown here is derived from an EMBL/GenBank/DDBJ whole genome shotgun (WGS) entry which is preliminary data.</text>
</comment>
<accession>A0A1F2WFV6</accession>
<dbReference type="Proteomes" id="UP000177876">
    <property type="component" value="Unassembled WGS sequence"/>
</dbReference>
<dbReference type="AlphaFoldDB" id="A0A1F2WFV6"/>
<dbReference type="EMBL" id="MELK01000052">
    <property type="protein sequence ID" value="OFW55734.1"/>
    <property type="molecule type" value="Genomic_DNA"/>
</dbReference>
<dbReference type="InterPro" id="IPR024264">
    <property type="entry name" value="DUF3786"/>
</dbReference>
<gene>
    <name evidence="2" type="ORF">A2Y75_06050</name>
</gene>
<reference evidence="2 3" key="1">
    <citation type="journal article" date="2016" name="Nat. Commun.">
        <title>Thousands of microbial genomes shed light on interconnected biogeochemical processes in an aquifer system.</title>
        <authorList>
            <person name="Anantharaman K."/>
            <person name="Brown C.T."/>
            <person name="Hug L.A."/>
            <person name="Sharon I."/>
            <person name="Castelle C.J."/>
            <person name="Probst A.J."/>
            <person name="Thomas B.C."/>
            <person name="Singh A."/>
            <person name="Wilkins M.J."/>
            <person name="Karaoz U."/>
            <person name="Brodie E.L."/>
            <person name="Williams K.H."/>
            <person name="Hubbard S.S."/>
            <person name="Banfield J.F."/>
        </authorList>
    </citation>
    <scope>NUCLEOTIDE SEQUENCE [LARGE SCALE GENOMIC DNA]</scope>
</reference>
<protein>
    <recommendedName>
        <fullName evidence="1">DUF3786 domain-containing protein</fullName>
    </recommendedName>
</protein>
<sequence length="213" mass="23949">MTESHSENLRQALEKARREISLLDPTWMASRSGTVYDFSETAFEVPFFDEFLKVSYPAGLVERVDRRGVTDTEALICLHYLIQADGTPVRHEWVAYRDLPGARYHEPAFVAEVERPLSLGLAGRLQALREWSDRHARTLEIAGDIALAWEAFPHIPLLIIFNEQDEEFPASARVLFDISAPNYLPTEDLSILAEIAAARLLAGLQLLSDGTVD</sequence>
<evidence type="ECO:0000259" key="1">
    <source>
        <dbReference type="Pfam" id="PF12654"/>
    </source>
</evidence>
<proteinExistence type="predicted"/>
<dbReference type="Pfam" id="PF12654">
    <property type="entry name" value="DUF3786"/>
    <property type="match status" value="1"/>
</dbReference>
<evidence type="ECO:0000313" key="2">
    <source>
        <dbReference type="EMBL" id="OFW55734.1"/>
    </source>
</evidence>
<feature type="domain" description="DUF3786" evidence="1">
    <location>
        <begin position="24"/>
        <end position="197"/>
    </location>
</feature>
<dbReference type="STRING" id="1797197.A2Y75_06050"/>
<evidence type="ECO:0000313" key="3">
    <source>
        <dbReference type="Proteomes" id="UP000177876"/>
    </source>
</evidence>
<name>A0A1F2WFV6_9ACTN</name>